<keyword evidence="1" id="KW-0812">Transmembrane</keyword>
<keyword evidence="1" id="KW-1133">Transmembrane helix</keyword>
<feature type="transmembrane region" description="Helical" evidence="1">
    <location>
        <begin position="109"/>
        <end position="129"/>
    </location>
</feature>
<keyword evidence="1" id="KW-0472">Membrane</keyword>
<evidence type="ECO:0000313" key="3">
    <source>
        <dbReference type="Proteomes" id="UP001374584"/>
    </source>
</evidence>
<proteinExistence type="predicted"/>
<name>A0AAN9MHE5_PHACN</name>
<protein>
    <submittedName>
        <fullName evidence="2">Uncharacterized protein</fullName>
    </submittedName>
</protein>
<evidence type="ECO:0000313" key="2">
    <source>
        <dbReference type="EMBL" id="KAK7351967.1"/>
    </source>
</evidence>
<keyword evidence="3" id="KW-1185">Reference proteome</keyword>
<dbReference type="EMBL" id="JAYMYR010000007">
    <property type="protein sequence ID" value="KAK7351967.1"/>
    <property type="molecule type" value="Genomic_DNA"/>
</dbReference>
<dbReference type="AlphaFoldDB" id="A0AAN9MHE5"/>
<dbReference type="Proteomes" id="UP001374584">
    <property type="component" value="Unassembled WGS sequence"/>
</dbReference>
<evidence type="ECO:0000256" key="1">
    <source>
        <dbReference type="SAM" id="Phobius"/>
    </source>
</evidence>
<accession>A0AAN9MHE5</accession>
<sequence length="192" mass="22126">MSNIRCWCLPHKLDLISLITSVERPLSDRQSLHECKNRDFYSVLVSATKREEDRQRMESQQRKEGLVAKSRLMAADDRNPLQGDFPEVIEEYLEHGCMKCIAFNHRGTLLAAVCDLVEFVGFVLVLYMAPKVQGKYYYRINPLGEGVKWRRTFGQEIYSPLLLAFAGKIRGVKEMNLLDNRLCCGYCIGLTR</sequence>
<reference evidence="2 3" key="1">
    <citation type="submission" date="2024-01" db="EMBL/GenBank/DDBJ databases">
        <title>The genomes of 5 underutilized Papilionoideae crops provide insights into root nodulation and disease resistanc.</title>
        <authorList>
            <person name="Jiang F."/>
        </authorList>
    </citation>
    <scope>NUCLEOTIDE SEQUENCE [LARGE SCALE GENOMIC DNA]</scope>
    <source>
        <strain evidence="2">JINMINGXINNONG_FW02</strain>
        <tissue evidence="2">Leaves</tissue>
    </source>
</reference>
<organism evidence="2 3">
    <name type="scientific">Phaseolus coccineus</name>
    <name type="common">Scarlet runner bean</name>
    <name type="synonym">Phaseolus multiflorus</name>
    <dbReference type="NCBI Taxonomy" id="3886"/>
    <lineage>
        <taxon>Eukaryota</taxon>
        <taxon>Viridiplantae</taxon>
        <taxon>Streptophyta</taxon>
        <taxon>Embryophyta</taxon>
        <taxon>Tracheophyta</taxon>
        <taxon>Spermatophyta</taxon>
        <taxon>Magnoliopsida</taxon>
        <taxon>eudicotyledons</taxon>
        <taxon>Gunneridae</taxon>
        <taxon>Pentapetalae</taxon>
        <taxon>rosids</taxon>
        <taxon>fabids</taxon>
        <taxon>Fabales</taxon>
        <taxon>Fabaceae</taxon>
        <taxon>Papilionoideae</taxon>
        <taxon>50 kb inversion clade</taxon>
        <taxon>NPAAA clade</taxon>
        <taxon>indigoferoid/millettioid clade</taxon>
        <taxon>Phaseoleae</taxon>
        <taxon>Phaseolus</taxon>
    </lineage>
</organism>
<gene>
    <name evidence="2" type="ORF">VNO80_17381</name>
</gene>
<comment type="caution">
    <text evidence="2">The sequence shown here is derived from an EMBL/GenBank/DDBJ whole genome shotgun (WGS) entry which is preliminary data.</text>
</comment>